<dbReference type="EMBL" id="AP025564">
    <property type="protein sequence ID" value="BDE95093.1"/>
    <property type="molecule type" value="Genomic_DNA"/>
</dbReference>
<accession>A0ABN6MD09</accession>
<name>A0ABN6MD09_9ACTN</name>
<gene>
    <name evidence="5" type="ORF">CE91St30_04260</name>
</gene>
<keyword evidence="6" id="KW-1185">Reference proteome</keyword>
<dbReference type="PROSITE" id="PS50043">
    <property type="entry name" value="HTH_LUXR_2"/>
    <property type="match status" value="1"/>
</dbReference>
<dbReference type="CDD" id="cd06170">
    <property type="entry name" value="LuxR_C_like"/>
    <property type="match status" value="1"/>
</dbReference>
<dbReference type="SUPFAM" id="SSF46894">
    <property type="entry name" value="C-terminal effector domain of the bipartite response regulators"/>
    <property type="match status" value="1"/>
</dbReference>
<dbReference type="SMART" id="SM00421">
    <property type="entry name" value="HTH_LUXR"/>
    <property type="match status" value="1"/>
</dbReference>
<keyword evidence="3" id="KW-0804">Transcription</keyword>
<dbReference type="PANTHER" id="PTHR44688">
    <property type="entry name" value="DNA-BINDING TRANSCRIPTIONAL ACTIVATOR DEVR_DOSR"/>
    <property type="match status" value="1"/>
</dbReference>
<dbReference type="Proteomes" id="UP001320544">
    <property type="component" value="Chromosome"/>
</dbReference>
<sequence>MHEPHHADAKGKSKLVTFTTTTGSEYRICIADDPANAEACIIRVEPTERLRAGNDSFPLDSFTGREKEIFQLVLKGYTNAEIAATLCISLSTVKSHMQKIFDKAKAANRATLVSKFYCGC</sequence>
<dbReference type="PANTHER" id="PTHR44688:SF16">
    <property type="entry name" value="DNA-BINDING TRANSCRIPTIONAL ACTIVATOR DEVR_DOSR"/>
    <property type="match status" value="1"/>
</dbReference>
<dbReference type="InterPro" id="IPR016032">
    <property type="entry name" value="Sig_transdc_resp-reg_C-effctor"/>
</dbReference>
<protein>
    <recommendedName>
        <fullName evidence="4">HTH luxR-type domain-containing protein</fullName>
    </recommendedName>
</protein>
<feature type="domain" description="HTH luxR-type" evidence="4">
    <location>
        <begin position="55"/>
        <end position="120"/>
    </location>
</feature>
<evidence type="ECO:0000256" key="2">
    <source>
        <dbReference type="ARBA" id="ARBA00023125"/>
    </source>
</evidence>
<dbReference type="Gene3D" id="1.10.10.10">
    <property type="entry name" value="Winged helix-like DNA-binding domain superfamily/Winged helix DNA-binding domain"/>
    <property type="match status" value="1"/>
</dbReference>
<evidence type="ECO:0000313" key="5">
    <source>
        <dbReference type="EMBL" id="BDE95093.1"/>
    </source>
</evidence>
<dbReference type="RefSeq" id="WP_102379249.1">
    <property type="nucleotide sequence ID" value="NZ_AP025564.1"/>
</dbReference>
<dbReference type="InterPro" id="IPR000792">
    <property type="entry name" value="Tscrpt_reg_LuxR_C"/>
</dbReference>
<dbReference type="InterPro" id="IPR036388">
    <property type="entry name" value="WH-like_DNA-bd_sf"/>
</dbReference>
<proteinExistence type="predicted"/>
<organism evidence="5 6">
    <name type="scientific">Raoultibacter timonensis</name>
    <dbReference type="NCBI Taxonomy" id="1907662"/>
    <lineage>
        <taxon>Bacteria</taxon>
        <taxon>Bacillati</taxon>
        <taxon>Actinomycetota</taxon>
        <taxon>Coriobacteriia</taxon>
        <taxon>Eggerthellales</taxon>
        <taxon>Eggerthellaceae</taxon>
        <taxon>Raoultibacter</taxon>
    </lineage>
</organism>
<evidence type="ECO:0000256" key="1">
    <source>
        <dbReference type="ARBA" id="ARBA00023015"/>
    </source>
</evidence>
<keyword evidence="2" id="KW-0238">DNA-binding</keyword>
<dbReference type="PRINTS" id="PR00038">
    <property type="entry name" value="HTHLUXR"/>
</dbReference>
<evidence type="ECO:0000313" key="6">
    <source>
        <dbReference type="Proteomes" id="UP001320544"/>
    </source>
</evidence>
<evidence type="ECO:0000256" key="3">
    <source>
        <dbReference type="ARBA" id="ARBA00023163"/>
    </source>
</evidence>
<evidence type="ECO:0000259" key="4">
    <source>
        <dbReference type="PROSITE" id="PS50043"/>
    </source>
</evidence>
<dbReference type="Pfam" id="PF00196">
    <property type="entry name" value="GerE"/>
    <property type="match status" value="1"/>
</dbReference>
<keyword evidence="1" id="KW-0805">Transcription regulation</keyword>
<reference evidence="5 6" key="1">
    <citation type="submission" date="2022-01" db="EMBL/GenBank/DDBJ databases">
        <title>Novel bile acid biosynthetic pathways are enriched in the microbiome of centenarians.</title>
        <authorList>
            <person name="Sato Y."/>
            <person name="Atarashi K."/>
            <person name="Plichta R.D."/>
            <person name="Arai Y."/>
            <person name="Sasajima S."/>
            <person name="Kearney M.S."/>
            <person name="Suda W."/>
            <person name="Takeshita K."/>
            <person name="Sasaki T."/>
            <person name="Okamoto S."/>
            <person name="Skelly N.A."/>
            <person name="Okamura Y."/>
            <person name="Vlamakis H."/>
            <person name="Li Y."/>
            <person name="Tanoue T."/>
            <person name="Takei H."/>
            <person name="Nittono H."/>
            <person name="Narushima S."/>
            <person name="Irie J."/>
            <person name="Itoh H."/>
            <person name="Moriya K."/>
            <person name="Sugiura Y."/>
            <person name="Suematsu M."/>
            <person name="Moritoki N."/>
            <person name="Shibata S."/>
            <person name="Littman R.D."/>
            <person name="Fischbach A.M."/>
            <person name="Uwamino Y."/>
            <person name="Inoue T."/>
            <person name="Honda A."/>
            <person name="Hattori M."/>
            <person name="Murai T."/>
            <person name="Xavier J.R."/>
            <person name="Hirose N."/>
            <person name="Honda K."/>
        </authorList>
    </citation>
    <scope>NUCLEOTIDE SEQUENCE [LARGE SCALE GENOMIC DNA]</scope>
    <source>
        <strain evidence="5 6">CE91-St30</strain>
    </source>
</reference>